<comment type="caution">
    <text evidence="3">The sequence shown here is derived from an EMBL/GenBank/DDBJ whole genome shotgun (WGS) entry which is preliminary data.</text>
</comment>
<reference evidence="2 4" key="1">
    <citation type="submission" date="2020-08" db="EMBL/GenBank/DDBJ databases">
        <title>Genomic Encyclopedia of Type Strains, Phase IV (KMG-IV): sequencing the most valuable type-strain genomes for metagenomic binning, comparative biology and taxonomic classification.</title>
        <authorList>
            <person name="Goeker M."/>
        </authorList>
    </citation>
    <scope>NUCLEOTIDE SEQUENCE [LARGE SCALE GENOMIC DNA]</scope>
    <source>
        <strain evidence="2 4">DSM 14562</strain>
    </source>
</reference>
<keyword evidence="1" id="KW-0812">Transmembrane</keyword>
<feature type="transmembrane region" description="Helical" evidence="1">
    <location>
        <begin position="48"/>
        <end position="74"/>
    </location>
</feature>
<evidence type="ECO:0000313" key="5">
    <source>
        <dbReference type="Proteomes" id="UP000704529"/>
    </source>
</evidence>
<evidence type="ECO:0000256" key="1">
    <source>
        <dbReference type="SAM" id="Phobius"/>
    </source>
</evidence>
<dbReference type="EMBL" id="JAFHKU010000097">
    <property type="protein sequence ID" value="MBN3557015.1"/>
    <property type="molecule type" value="Genomic_DNA"/>
</dbReference>
<organism evidence="3 5">
    <name type="scientific">Sphingomonas yabuuchiae</name>
    <dbReference type="NCBI Taxonomy" id="172044"/>
    <lineage>
        <taxon>Bacteria</taxon>
        <taxon>Pseudomonadati</taxon>
        <taxon>Pseudomonadota</taxon>
        <taxon>Alphaproteobacteria</taxon>
        <taxon>Sphingomonadales</taxon>
        <taxon>Sphingomonadaceae</taxon>
        <taxon>Sphingomonas</taxon>
    </lineage>
</organism>
<name>A0AA40ZVV5_9SPHN</name>
<protein>
    <submittedName>
        <fullName evidence="3">Uncharacterized protein</fullName>
    </submittedName>
</protein>
<dbReference type="AlphaFoldDB" id="A0AA40ZVV5"/>
<proteinExistence type="predicted"/>
<gene>
    <name evidence="2" type="ORF">GGQ89_003524</name>
    <name evidence="3" type="ORF">JYA60_02045</name>
</gene>
<evidence type="ECO:0000313" key="3">
    <source>
        <dbReference type="EMBL" id="MBN3557015.1"/>
    </source>
</evidence>
<keyword evidence="4" id="KW-1185">Reference proteome</keyword>
<accession>A0AA40ZVV5</accession>
<dbReference type="Proteomes" id="UP000584663">
    <property type="component" value="Unassembled WGS sequence"/>
</dbReference>
<keyword evidence="1" id="KW-1133">Transmembrane helix</keyword>
<sequence>MLASFAILALATIEGKAPLAYIVGMVALFAIGRITFRRGYPRGAPGRAFGIVTTLLPTYGAFAWVVFDMIAGLFQDGM</sequence>
<evidence type="ECO:0000313" key="2">
    <source>
        <dbReference type="EMBL" id="MBB4611278.1"/>
    </source>
</evidence>
<reference evidence="3" key="2">
    <citation type="submission" date="2021-01" db="EMBL/GenBank/DDBJ databases">
        <title>Genome Sequencing of Type Strains.</title>
        <authorList>
            <person name="Lemaire J.F."/>
            <person name="Inderbitzin P."/>
            <person name="Collins S.B."/>
            <person name="Wespe N."/>
            <person name="Knight-Connoni V."/>
        </authorList>
    </citation>
    <scope>NUCLEOTIDE SEQUENCE</scope>
    <source>
        <strain evidence="3">DSM 14562</strain>
    </source>
</reference>
<evidence type="ECO:0000313" key="4">
    <source>
        <dbReference type="Proteomes" id="UP000584663"/>
    </source>
</evidence>
<dbReference type="Proteomes" id="UP000704529">
    <property type="component" value="Unassembled WGS sequence"/>
</dbReference>
<dbReference type="EMBL" id="JACHNX010000023">
    <property type="protein sequence ID" value="MBB4611278.1"/>
    <property type="molecule type" value="Genomic_DNA"/>
</dbReference>
<feature type="transmembrane region" description="Helical" evidence="1">
    <location>
        <begin position="18"/>
        <end position="36"/>
    </location>
</feature>
<keyword evidence="1" id="KW-0472">Membrane</keyword>